<dbReference type="InterPro" id="IPR050087">
    <property type="entry name" value="AON_synthase_class-II"/>
</dbReference>
<dbReference type="InterPro" id="IPR015422">
    <property type="entry name" value="PyrdxlP-dep_Trfase_small"/>
</dbReference>
<keyword evidence="15" id="KW-1185">Reference proteome</keyword>
<evidence type="ECO:0000256" key="12">
    <source>
        <dbReference type="RuleBase" id="RU003693"/>
    </source>
</evidence>
<comment type="subunit">
    <text evidence="4">Homodimer.</text>
</comment>
<keyword evidence="7" id="KW-0093">Biotin biosynthesis</keyword>
<evidence type="ECO:0000259" key="13">
    <source>
        <dbReference type="Pfam" id="PF00155"/>
    </source>
</evidence>
<keyword evidence="6 14" id="KW-0808">Transferase</keyword>
<dbReference type="InterPro" id="IPR015424">
    <property type="entry name" value="PyrdxlP-dep_Trfase"/>
</dbReference>
<evidence type="ECO:0000256" key="7">
    <source>
        <dbReference type="ARBA" id="ARBA00022756"/>
    </source>
</evidence>
<dbReference type="RefSeq" id="WP_184001425.1">
    <property type="nucleotide sequence ID" value="NZ_BAABIF010000004.1"/>
</dbReference>
<feature type="domain" description="Aminotransferase class I/classII large" evidence="13">
    <location>
        <begin position="28"/>
        <end position="369"/>
    </location>
</feature>
<sequence>MPLLSRYADHLDGLKRIARLRSLNPRTGLDFASNDYLALADSDALRDAARAALERGVPTGSGGSRLLRGNHPEHATLEAEAATLFGAQAALFFGSGFAANAALLATLPQTGDHIFHDALIHASSHDGMRLARCAATGFAHNDPDAADRAIAAWRRDGGTGTPWIAVESLYSMDGDRAPLTDLLAVARRHEAMLAIDEAHAGGVFGPRGTGLAAGLAGEERVVRLVTLGKAYGCEGALLLLPAVLRDMLVNRARGFIFSTAPSPLMAAVARASLALVAGGDAMRAELTELVAYAGERLEPLGAVASGSSILPLILGEDARAMAVAEALQRRGFDVRGIRPPTVPAGTARLRIAVTRNIDRAAIDALADALKESMA</sequence>
<dbReference type="InterPro" id="IPR004839">
    <property type="entry name" value="Aminotransferase_I/II_large"/>
</dbReference>
<evidence type="ECO:0000256" key="3">
    <source>
        <dbReference type="ARBA" id="ARBA00010008"/>
    </source>
</evidence>
<comment type="catalytic activity">
    <reaction evidence="11">
        <text>6-carboxyhexanoyl-[ACP] + L-alanine + H(+) = (8S)-8-amino-7-oxononanoate + holo-[ACP] + CO2</text>
        <dbReference type="Rhea" id="RHEA:42288"/>
        <dbReference type="Rhea" id="RHEA-COMP:9685"/>
        <dbReference type="Rhea" id="RHEA-COMP:9955"/>
        <dbReference type="ChEBI" id="CHEBI:15378"/>
        <dbReference type="ChEBI" id="CHEBI:16526"/>
        <dbReference type="ChEBI" id="CHEBI:57972"/>
        <dbReference type="ChEBI" id="CHEBI:64479"/>
        <dbReference type="ChEBI" id="CHEBI:78846"/>
        <dbReference type="ChEBI" id="CHEBI:149468"/>
        <dbReference type="EC" id="2.3.1.47"/>
    </reaction>
</comment>
<evidence type="ECO:0000256" key="1">
    <source>
        <dbReference type="ARBA" id="ARBA00001933"/>
    </source>
</evidence>
<reference evidence="14 15" key="1">
    <citation type="submission" date="2020-08" db="EMBL/GenBank/DDBJ databases">
        <title>Genomic Encyclopedia of Type Strains, Phase IV (KMG-IV): sequencing the most valuable type-strain genomes for metagenomic binning, comparative biology and taxonomic classification.</title>
        <authorList>
            <person name="Goeker M."/>
        </authorList>
    </citation>
    <scope>NUCLEOTIDE SEQUENCE [LARGE SCALE GENOMIC DNA]</scope>
    <source>
        <strain evidence="14 15">DSM 27203</strain>
    </source>
</reference>
<evidence type="ECO:0000256" key="2">
    <source>
        <dbReference type="ARBA" id="ARBA00004746"/>
    </source>
</evidence>
<comment type="pathway">
    <text evidence="2">Cofactor biosynthesis; biotin biosynthesis.</text>
</comment>
<comment type="cofactor">
    <cofactor evidence="1 12">
        <name>pyridoxal 5'-phosphate</name>
        <dbReference type="ChEBI" id="CHEBI:597326"/>
    </cofactor>
</comment>
<evidence type="ECO:0000256" key="11">
    <source>
        <dbReference type="ARBA" id="ARBA00047715"/>
    </source>
</evidence>
<dbReference type="GO" id="GO:0009102">
    <property type="term" value="P:biotin biosynthetic process"/>
    <property type="evidence" value="ECO:0007669"/>
    <property type="project" value="UniProtKB-KW"/>
</dbReference>
<keyword evidence="14" id="KW-0012">Acyltransferase</keyword>
<dbReference type="Gene3D" id="3.90.1150.10">
    <property type="entry name" value="Aspartate Aminotransferase, domain 1"/>
    <property type="match status" value="1"/>
</dbReference>
<evidence type="ECO:0000256" key="9">
    <source>
        <dbReference type="ARBA" id="ARBA00032610"/>
    </source>
</evidence>
<evidence type="ECO:0000256" key="4">
    <source>
        <dbReference type="ARBA" id="ARBA00011738"/>
    </source>
</evidence>
<protein>
    <recommendedName>
        <fullName evidence="5">8-amino-7-oxononanoate synthase</fullName>
        <ecNumber evidence="5">2.3.1.47</ecNumber>
    </recommendedName>
    <alternativeName>
        <fullName evidence="9">7-keto-8-amino-pelargonic acid synthase</fullName>
    </alternativeName>
    <alternativeName>
        <fullName evidence="10">8-amino-7-ketopelargonate synthase</fullName>
    </alternativeName>
</protein>
<dbReference type="InterPro" id="IPR015421">
    <property type="entry name" value="PyrdxlP-dep_Trfase_major"/>
</dbReference>
<dbReference type="PANTHER" id="PTHR13693:SF100">
    <property type="entry name" value="8-AMINO-7-OXONONANOATE SYNTHASE"/>
    <property type="match status" value="1"/>
</dbReference>
<evidence type="ECO:0000313" key="14">
    <source>
        <dbReference type="EMBL" id="MBB5717692.1"/>
    </source>
</evidence>
<dbReference type="Gene3D" id="3.40.640.10">
    <property type="entry name" value="Type I PLP-dependent aspartate aminotransferase-like (Major domain)"/>
    <property type="match status" value="1"/>
</dbReference>
<dbReference type="AlphaFoldDB" id="A0A840YVV0"/>
<dbReference type="EMBL" id="JACIJI010000001">
    <property type="protein sequence ID" value="MBB5717692.1"/>
    <property type="molecule type" value="Genomic_DNA"/>
</dbReference>
<comment type="caution">
    <text evidence="14">The sequence shown here is derived from an EMBL/GenBank/DDBJ whole genome shotgun (WGS) entry which is preliminary data.</text>
</comment>
<organism evidence="14 15">
    <name type="scientific">Stakelama sediminis</name>
    <dbReference type="NCBI Taxonomy" id="463200"/>
    <lineage>
        <taxon>Bacteria</taxon>
        <taxon>Pseudomonadati</taxon>
        <taxon>Pseudomonadota</taxon>
        <taxon>Alphaproteobacteria</taxon>
        <taxon>Sphingomonadales</taxon>
        <taxon>Sphingomonadaceae</taxon>
        <taxon>Stakelama</taxon>
    </lineage>
</organism>
<comment type="similarity">
    <text evidence="3">Belongs to the class-II pyridoxal-phosphate-dependent aminotransferase family. BioF subfamily.</text>
</comment>
<keyword evidence="8 12" id="KW-0663">Pyridoxal phosphate</keyword>
<dbReference type="Proteomes" id="UP000554342">
    <property type="component" value="Unassembled WGS sequence"/>
</dbReference>
<evidence type="ECO:0000256" key="6">
    <source>
        <dbReference type="ARBA" id="ARBA00022679"/>
    </source>
</evidence>
<dbReference type="GO" id="GO:0008710">
    <property type="term" value="F:8-amino-7-oxononanoate synthase activity"/>
    <property type="evidence" value="ECO:0007669"/>
    <property type="project" value="UniProtKB-EC"/>
</dbReference>
<evidence type="ECO:0000256" key="8">
    <source>
        <dbReference type="ARBA" id="ARBA00022898"/>
    </source>
</evidence>
<dbReference type="EC" id="2.3.1.47" evidence="5"/>
<dbReference type="Pfam" id="PF00155">
    <property type="entry name" value="Aminotran_1_2"/>
    <property type="match status" value="1"/>
</dbReference>
<dbReference type="SUPFAM" id="SSF53383">
    <property type="entry name" value="PLP-dependent transferases"/>
    <property type="match status" value="1"/>
</dbReference>
<gene>
    <name evidence="14" type="ORF">FHR23_000599</name>
</gene>
<dbReference type="PANTHER" id="PTHR13693">
    <property type="entry name" value="CLASS II AMINOTRANSFERASE/8-AMINO-7-OXONONANOATE SYNTHASE"/>
    <property type="match status" value="1"/>
</dbReference>
<dbReference type="GO" id="GO:0030170">
    <property type="term" value="F:pyridoxal phosphate binding"/>
    <property type="evidence" value="ECO:0007669"/>
    <property type="project" value="InterPro"/>
</dbReference>
<accession>A0A840YVV0</accession>
<evidence type="ECO:0000313" key="15">
    <source>
        <dbReference type="Proteomes" id="UP000554342"/>
    </source>
</evidence>
<name>A0A840YVV0_9SPHN</name>
<evidence type="ECO:0000256" key="10">
    <source>
        <dbReference type="ARBA" id="ARBA00033381"/>
    </source>
</evidence>
<dbReference type="InterPro" id="IPR001917">
    <property type="entry name" value="Aminotrans_II_pyridoxalP_BS"/>
</dbReference>
<evidence type="ECO:0000256" key="5">
    <source>
        <dbReference type="ARBA" id="ARBA00013187"/>
    </source>
</evidence>
<proteinExistence type="inferred from homology"/>
<dbReference type="PROSITE" id="PS00599">
    <property type="entry name" value="AA_TRANSFER_CLASS_2"/>
    <property type="match status" value="1"/>
</dbReference>